<protein>
    <submittedName>
        <fullName evidence="1">Uncharacterized protein</fullName>
    </submittedName>
</protein>
<organism evidence="1">
    <name type="scientific">Rhizophora mucronata</name>
    <name type="common">Asiatic mangrove</name>
    <dbReference type="NCBI Taxonomy" id="61149"/>
    <lineage>
        <taxon>Eukaryota</taxon>
        <taxon>Viridiplantae</taxon>
        <taxon>Streptophyta</taxon>
        <taxon>Embryophyta</taxon>
        <taxon>Tracheophyta</taxon>
        <taxon>Spermatophyta</taxon>
        <taxon>Magnoliopsida</taxon>
        <taxon>eudicotyledons</taxon>
        <taxon>Gunneridae</taxon>
        <taxon>Pentapetalae</taxon>
        <taxon>rosids</taxon>
        <taxon>fabids</taxon>
        <taxon>Malpighiales</taxon>
        <taxon>Rhizophoraceae</taxon>
        <taxon>Rhizophora</taxon>
    </lineage>
</organism>
<dbReference type="AlphaFoldDB" id="A0A2P2PF51"/>
<dbReference type="EMBL" id="GGEC01072871">
    <property type="protein sequence ID" value="MBX53355.1"/>
    <property type="molecule type" value="Transcribed_RNA"/>
</dbReference>
<proteinExistence type="predicted"/>
<sequence>MLSEVNPPVAAFSWAKLNSVKLGHTFRSFLPPFSRSEDSRTEGLM</sequence>
<evidence type="ECO:0000313" key="1">
    <source>
        <dbReference type="EMBL" id="MBX53355.1"/>
    </source>
</evidence>
<accession>A0A2P2PF51</accession>
<reference evidence="1" key="1">
    <citation type="submission" date="2018-02" db="EMBL/GenBank/DDBJ databases">
        <title>Rhizophora mucronata_Transcriptome.</title>
        <authorList>
            <person name="Meera S.P."/>
            <person name="Sreeshan A."/>
            <person name="Augustine A."/>
        </authorList>
    </citation>
    <scope>NUCLEOTIDE SEQUENCE</scope>
    <source>
        <tissue evidence="1">Leaf</tissue>
    </source>
</reference>
<name>A0A2P2PF51_RHIMU</name>